<comment type="caution">
    <text evidence="1">The sequence shown here is derived from an EMBL/GenBank/DDBJ whole genome shotgun (WGS) entry which is preliminary data.</text>
</comment>
<name>A0A645CTX1_9ZZZZ</name>
<gene>
    <name evidence="1" type="ORF">SDC9_127188</name>
</gene>
<sequence length="86" mass="10331">MIIIMSFTMREQLVLNTKQTCRNYIRVIISALYEHAYRSAPYDVEYPITFERPDHRIKLRAIPGGFYNQAFIAKTDYFAFQYIRKL</sequence>
<accession>A0A645CTX1</accession>
<protein>
    <submittedName>
        <fullName evidence="1">Uncharacterized protein</fullName>
    </submittedName>
</protein>
<dbReference type="EMBL" id="VSSQ01029845">
    <property type="protein sequence ID" value="MPM80142.1"/>
    <property type="molecule type" value="Genomic_DNA"/>
</dbReference>
<reference evidence="1" key="1">
    <citation type="submission" date="2019-08" db="EMBL/GenBank/DDBJ databases">
        <authorList>
            <person name="Kucharzyk K."/>
            <person name="Murdoch R.W."/>
            <person name="Higgins S."/>
            <person name="Loffler F."/>
        </authorList>
    </citation>
    <scope>NUCLEOTIDE SEQUENCE</scope>
</reference>
<organism evidence="1">
    <name type="scientific">bioreactor metagenome</name>
    <dbReference type="NCBI Taxonomy" id="1076179"/>
    <lineage>
        <taxon>unclassified sequences</taxon>
        <taxon>metagenomes</taxon>
        <taxon>ecological metagenomes</taxon>
    </lineage>
</organism>
<dbReference type="AlphaFoldDB" id="A0A645CTX1"/>
<evidence type="ECO:0000313" key="1">
    <source>
        <dbReference type="EMBL" id="MPM80142.1"/>
    </source>
</evidence>
<proteinExistence type="predicted"/>